<accession>A0AAV5RUQ6</accession>
<dbReference type="Gene3D" id="2.40.128.320">
    <property type="entry name" value="Protein HRI1, N-terminal domain"/>
    <property type="match status" value="1"/>
</dbReference>
<comment type="caution">
    <text evidence="1">The sequence shown here is derived from an EMBL/GenBank/DDBJ whole genome shotgun (WGS) entry which is preliminary data.</text>
</comment>
<dbReference type="InterPro" id="IPR043047">
    <property type="entry name" value="Hri1_N_sf"/>
</dbReference>
<dbReference type="EMBL" id="BTGD01000005">
    <property type="protein sequence ID" value="GMM55284.1"/>
    <property type="molecule type" value="Genomic_DNA"/>
</dbReference>
<dbReference type="Pfam" id="PF16815">
    <property type="entry name" value="HRI1"/>
    <property type="match status" value="1"/>
</dbReference>
<proteinExistence type="predicted"/>
<organism evidence="1 2">
    <name type="scientific">Maudiozyma humilis</name>
    <name type="common">Sour dough yeast</name>
    <name type="synonym">Kazachstania humilis</name>
    <dbReference type="NCBI Taxonomy" id="51915"/>
    <lineage>
        <taxon>Eukaryota</taxon>
        <taxon>Fungi</taxon>
        <taxon>Dikarya</taxon>
        <taxon>Ascomycota</taxon>
        <taxon>Saccharomycotina</taxon>
        <taxon>Saccharomycetes</taxon>
        <taxon>Saccharomycetales</taxon>
        <taxon>Saccharomycetaceae</taxon>
        <taxon>Maudiozyma</taxon>
    </lineage>
</organism>
<sequence>MENTCTLTSESTDGHYISLRPLLAPTAAQAAFPFEWAFAGTNKDITVSRVSADTVKEEFRFGFDTNVYLDVKPRHEGPVETYWQTIASGVRQETGEIFPAGKTQPGVKFMEMWQPVDFASEKLVIIGAEAQQGRSVTLKIDSAEFQGLVIVVGKWVQGFLSRKRAAAAEGLSFVRAFEVPGSNVDTAVKFGKDFDKFPTLFDALKVGQTVDANGAQWEVIEAHY</sequence>
<dbReference type="CDD" id="cd11693">
    <property type="entry name" value="HRI1_C_like"/>
    <property type="match status" value="1"/>
</dbReference>
<keyword evidence="2" id="KW-1185">Reference proteome</keyword>
<evidence type="ECO:0000313" key="2">
    <source>
        <dbReference type="Proteomes" id="UP001377567"/>
    </source>
</evidence>
<dbReference type="Proteomes" id="UP001377567">
    <property type="component" value="Unassembled WGS sequence"/>
</dbReference>
<protein>
    <submittedName>
        <fullName evidence="1">Hri1 protein</fullName>
    </submittedName>
</protein>
<dbReference type="Gene3D" id="2.40.128.310">
    <property type="entry name" value="Protein HRI1, C-terminal domain"/>
    <property type="match status" value="1"/>
</dbReference>
<evidence type="ECO:0000313" key="1">
    <source>
        <dbReference type="EMBL" id="GMM55284.1"/>
    </source>
</evidence>
<gene>
    <name evidence="1" type="ORF">DAKH74_019000</name>
</gene>
<dbReference type="AlphaFoldDB" id="A0AAV5RUQ6"/>
<reference evidence="1 2" key="1">
    <citation type="journal article" date="2023" name="Elife">
        <title>Identification of key yeast species and microbe-microbe interactions impacting larval growth of Drosophila in the wild.</title>
        <authorList>
            <person name="Mure A."/>
            <person name="Sugiura Y."/>
            <person name="Maeda R."/>
            <person name="Honda K."/>
            <person name="Sakurai N."/>
            <person name="Takahashi Y."/>
            <person name="Watada M."/>
            <person name="Katoh T."/>
            <person name="Gotoh A."/>
            <person name="Gotoh Y."/>
            <person name="Taniguchi I."/>
            <person name="Nakamura K."/>
            <person name="Hayashi T."/>
            <person name="Katayama T."/>
            <person name="Uemura T."/>
            <person name="Hattori Y."/>
        </authorList>
    </citation>
    <scope>NUCLEOTIDE SEQUENCE [LARGE SCALE GENOMIC DNA]</scope>
    <source>
        <strain evidence="1 2">KH-74</strain>
    </source>
</reference>
<dbReference type="InterPro" id="IPR031818">
    <property type="entry name" value="Hri1"/>
</dbReference>
<name>A0AAV5RUQ6_MAUHU</name>